<organism evidence="2 3">
    <name type="scientific">Aquibacillus albus</name>
    <dbReference type="NCBI Taxonomy" id="1168171"/>
    <lineage>
        <taxon>Bacteria</taxon>
        <taxon>Bacillati</taxon>
        <taxon>Bacillota</taxon>
        <taxon>Bacilli</taxon>
        <taxon>Bacillales</taxon>
        <taxon>Bacillaceae</taxon>
        <taxon>Aquibacillus</taxon>
    </lineage>
</organism>
<feature type="transmembrane region" description="Helical" evidence="1">
    <location>
        <begin position="155"/>
        <end position="174"/>
    </location>
</feature>
<dbReference type="EMBL" id="JAFBDR010000001">
    <property type="protein sequence ID" value="MBM7569813.1"/>
    <property type="molecule type" value="Genomic_DNA"/>
</dbReference>
<feature type="transmembrane region" description="Helical" evidence="1">
    <location>
        <begin position="6"/>
        <end position="21"/>
    </location>
</feature>
<gene>
    <name evidence="2" type="ORF">JOC48_000282</name>
</gene>
<dbReference type="Pfam" id="PF24124">
    <property type="entry name" value="YphA"/>
    <property type="match status" value="1"/>
</dbReference>
<evidence type="ECO:0000256" key="1">
    <source>
        <dbReference type="SAM" id="Phobius"/>
    </source>
</evidence>
<evidence type="ECO:0000313" key="3">
    <source>
        <dbReference type="Proteomes" id="UP001296943"/>
    </source>
</evidence>
<comment type="caution">
    <text evidence="2">The sequence shown here is derived from an EMBL/GenBank/DDBJ whole genome shotgun (WGS) entry which is preliminary data.</text>
</comment>
<name>A0ABS2MVK1_9BACI</name>
<keyword evidence="1" id="KW-0472">Membrane</keyword>
<dbReference type="InterPro" id="IPR014617">
    <property type="entry name" value="YphA_Bacsu"/>
</dbReference>
<sequence>MDGLYFYWISWMLWVVITFLLNKNRKRTFLAVWILTLIIVSSLSFSIKGLQINCAVIVLIIGAIIIVAHSSNWFMNTIQSLCLLFGYVGLLFWEQLSPVWIVLPRIILIPALALFLLFILAPSFKERYAIWCLGVTTGEILHGLILHSYGFTPYVGGFAFLDLLFIEFGLLLLVQGFLEMRKKMEQFILLIEKQKKRWTHE</sequence>
<accession>A0ABS2MVK1</accession>
<proteinExistence type="predicted"/>
<keyword evidence="1" id="KW-1133">Transmembrane helix</keyword>
<feature type="transmembrane region" description="Helical" evidence="1">
    <location>
        <begin position="50"/>
        <end position="68"/>
    </location>
</feature>
<feature type="transmembrane region" description="Helical" evidence="1">
    <location>
        <begin position="73"/>
        <end position="93"/>
    </location>
</feature>
<dbReference type="Proteomes" id="UP001296943">
    <property type="component" value="Unassembled WGS sequence"/>
</dbReference>
<dbReference type="RefSeq" id="WP_204497258.1">
    <property type="nucleotide sequence ID" value="NZ_JAFBDR010000001.1"/>
</dbReference>
<dbReference type="PIRSF" id="PIRSF036710">
    <property type="entry name" value="YphA_Bacsu"/>
    <property type="match status" value="1"/>
</dbReference>
<feature type="transmembrane region" description="Helical" evidence="1">
    <location>
        <begin position="99"/>
        <end position="121"/>
    </location>
</feature>
<protein>
    <submittedName>
        <fullName evidence="2">Uncharacterized protein</fullName>
    </submittedName>
</protein>
<keyword evidence="1" id="KW-0812">Transmembrane</keyword>
<feature type="transmembrane region" description="Helical" evidence="1">
    <location>
        <begin position="128"/>
        <end position="149"/>
    </location>
</feature>
<reference evidence="2 3" key="1">
    <citation type="submission" date="2021-01" db="EMBL/GenBank/DDBJ databases">
        <title>Genomic Encyclopedia of Type Strains, Phase IV (KMG-IV): sequencing the most valuable type-strain genomes for metagenomic binning, comparative biology and taxonomic classification.</title>
        <authorList>
            <person name="Goeker M."/>
        </authorList>
    </citation>
    <scope>NUCLEOTIDE SEQUENCE [LARGE SCALE GENOMIC DNA]</scope>
    <source>
        <strain evidence="2 3">DSM 23711</strain>
    </source>
</reference>
<keyword evidence="3" id="KW-1185">Reference proteome</keyword>
<evidence type="ECO:0000313" key="2">
    <source>
        <dbReference type="EMBL" id="MBM7569813.1"/>
    </source>
</evidence>
<feature type="transmembrane region" description="Helical" evidence="1">
    <location>
        <begin position="28"/>
        <end position="44"/>
    </location>
</feature>